<evidence type="ECO:0000256" key="1">
    <source>
        <dbReference type="SAM" id="MobiDB-lite"/>
    </source>
</evidence>
<dbReference type="EMBL" id="CP000805">
    <property type="protein sequence ID" value="ACD70927.1"/>
    <property type="molecule type" value="Genomic_DNA"/>
</dbReference>
<dbReference type="Proteomes" id="UP000001202">
    <property type="component" value="Chromosome"/>
</dbReference>
<name>A0A0H3BJ20_TREPS</name>
<organism evidence="2 3">
    <name type="scientific">Treponema pallidum subsp. pallidum (strain SS14)</name>
    <dbReference type="NCBI Taxonomy" id="455434"/>
    <lineage>
        <taxon>Bacteria</taxon>
        <taxon>Pseudomonadati</taxon>
        <taxon>Spirochaetota</taxon>
        <taxon>Spirochaetia</taxon>
        <taxon>Spirochaetales</taxon>
        <taxon>Treponemataceae</taxon>
        <taxon>Treponema</taxon>
    </lineage>
</organism>
<accession>A0A0H3BJ20</accession>
<feature type="region of interest" description="Disordered" evidence="1">
    <location>
        <begin position="1"/>
        <end position="46"/>
    </location>
</feature>
<evidence type="ECO:0000313" key="2">
    <source>
        <dbReference type="EMBL" id="ACD70927.1"/>
    </source>
</evidence>
<evidence type="ECO:0000313" key="3">
    <source>
        <dbReference type="Proteomes" id="UP000001202"/>
    </source>
</evidence>
<protein>
    <submittedName>
        <fullName evidence="2">Uncharacterized protein</fullName>
    </submittedName>
</protein>
<dbReference type="AlphaFoldDB" id="A0A0H3BJ20"/>
<gene>
    <name evidence="2" type="ordered locus">TPASS_0504</name>
</gene>
<dbReference type="KEGG" id="tpp:TPASS_0504"/>
<reference evidence="2 3" key="1">
    <citation type="journal article" date="2008" name="BMC Microbiol.">
        <title>Complete genome sequence of Treponema pallidum ssp. pallidum strain SS14 determined with oligonucleotide arrays.</title>
        <authorList>
            <person name="Matejkova P."/>
            <person name="Strouhal M."/>
            <person name="Smajs D."/>
            <person name="Norris S.J."/>
            <person name="Palzkill T."/>
            <person name="Petrosino J.F."/>
            <person name="Sodergren E."/>
            <person name="Norton J.E."/>
            <person name="Singh J."/>
            <person name="Richmond T.A."/>
            <person name="Molla M.N."/>
            <person name="Albert T.J."/>
            <person name="Weinstock G.M."/>
        </authorList>
    </citation>
    <scope>NUCLEOTIDE SEQUENCE [LARGE SCALE GENOMIC DNA]</scope>
    <source>
        <strain evidence="2 3">SS14</strain>
    </source>
</reference>
<sequence>MEVTPLETGRARSHQKASTAAQPHAADEKMTGSTARRYLSQDHQSV</sequence>
<proteinExistence type="predicted"/>